<organism evidence="4 5">
    <name type="scientific">Dyella monticola</name>
    <dbReference type="NCBI Taxonomy" id="1927958"/>
    <lineage>
        <taxon>Bacteria</taxon>
        <taxon>Pseudomonadati</taxon>
        <taxon>Pseudomonadota</taxon>
        <taxon>Gammaproteobacteria</taxon>
        <taxon>Lysobacterales</taxon>
        <taxon>Rhodanobacteraceae</taxon>
        <taxon>Dyella</taxon>
    </lineage>
</organism>
<evidence type="ECO:0000259" key="2">
    <source>
        <dbReference type="Pfam" id="PF13681"/>
    </source>
</evidence>
<dbReference type="RefSeq" id="WP_115493773.1">
    <property type="nucleotide sequence ID" value="NZ_QRBE01000001.1"/>
</dbReference>
<dbReference type="InterPro" id="IPR025746">
    <property type="entry name" value="PilX_N_dom"/>
</dbReference>
<dbReference type="Pfam" id="PF14341">
    <property type="entry name" value="PilX_N"/>
    <property type="match status" value="1"/>
</dbReference>
<reference evidence="4 5" key="1">
    <citation type="submission" date="2018-07" db="EMBL/GenBank/DDBJ databases">
        <title>Dyella monticola sp. nov. and Dyella psychrodurans sp. nov. isolated from monsoon evergreen broad-leaved forest soil of Dinghu Mountain, China.</title>
        <authorList>
            <person name="Gao Z."/>
            <person name="Qiu L."/>
        </authorList>
    </citation>
    <scope>NUCLEOTIDE SEQUENCE [LARGE SCALE GENOMIC DNA]</scope>
    <source>
        <strain evidence="4 5">4G-K06</strain>
    </source>
</reference>
<dbReference type="Proteomes" id="UP000254258">
    <property type="component" value="Unassembled WGS sequence"/>
</dbReference>
<name>A0A370X8R1_9GAMM</name>
<evidence type="ECO:0000313" key="4">
    <source>
        <dbReference type="EMBL" id="RDS84746.1"/>
    </source>
</evidence>
<accession>A0A370X8R1</accession>
<evidence type="ECO:0000313" key="5">
    <source>
        <dbReference type="Proteomes" id="UP000254258"/>
    </source>
</evidence>
<evidence type="ECO:0000256" key="1">
    <source>
        <dbReference type="SAM" id="Phobius"/>
    </source>
</evidence>
<gene>
    <name evidence="4" type="ORF">DWU98_01930</name>
</gene>
<keyword evidence="5" id="KW-1185">Reference proteome</keyword>
<comment type="caution">
    <text evidence="4">The sequence shown here is derived from an EMBL/GenBank/DDBJ whole genome shotgun (WGS) entry which is preliminary data.</text>
</comment>
<keyword evidence="1" id="KW-0812">Transmembrane</keyword>
<dbReference type="InterPro" id="IPR025205">
    <property type="entry name" value="PilX/PilW_C"/>
</dbReference>
<feature type="transmembrane region" description="Helical" evidence="1">
    <location>
        <begin position="15"/>
        <end position="35"/>
    </location>
</feature>
<evidence type="ECO:0000259" key="3">
    <source>
        <dbReference type="Pfam" id="PF14341"/>
    </source>
</evidence>
<protein>
    <submittedName>
        <fullName evidence="4">Uncharacterized protein</fullName>
    </submittedName>
</protein>
<dbReference type="EMBL" id="QRBE01000001">
    <property type="protein sequence ID" value="RDS84746.1"/>
    <property type="molecule type" value="Genomic_DNA"/>
</dbReference>
<dbReference type="Pfam" id="PF13681">
    <property type="entry name" value="PilX"/>
    <property type="match status" value="1"/>
</dbReference>
<feature type="domain" description="Type 4 fimbrial biogenesis protein PilX N-terminal" evidence="3">
    <location>
        <begin position="13"/>
        <end position="61"/>
    </location>
</feature>
<dbReference type="OrthoDB" id="8925734at2"/>
<proteinExistence type="predicted"/>
<feature type="domain" description="PilX/PilW C-terminal" evidence="2">
    <location>
        <begin position="119"/>
        <end position="185"/>
    </location>
</feature>
<sequence length="196" mass="21152">MRKTLPNRARKERGFVLIAAMFMLIILTFMAVGLYHNFTMQQNMAGNTKEKGRAFQLAQSTLQYGEYELAENLSALQVSQSCTTTAPPSNTLLMICQGSVGPNIALPSASNSALTMPNGWTYNPSSWADVTVSTTGGNSTYYANPLLFIRYLGLNSTGNGKIYQVTALGYGATSNATAVVQSTYQVSYNTTNLGNP</sequence>
<dbReference type="AlphaFoldDB" id="A0A370X8R1"/>
<keyword evidence="1" id="KW-0472">Membrane</keyword>
<keyword evidence="1" id="KW-1133">Transmembrane helix</keyword>